<reference evidence="3" key="1">
    <citation type="submission" date="2011-03" db="EMBL/GenBank/DDBJ databases">
        <authorList>
            <person name="Voget S."/>
            <person name="Streit W.R."/>
            <person name="Jaeger K.E."/>
            <person name="Daniel R."/>
        </authorList>
    </citation>
    <scope>NUCLEOTIDE SEQUENCE [LARGE SCALE GENOMIC DNA]</scope>
    <source>
        <strain evidence="3">PG1</strain>
    </source>
</reference>
<feature type="region of interest" description="Disordered" evidence="1">
    <location>
        <begin position="98"/>
        <end position="119"/>
    </location>
</feature>
<name>A0A0B6S4A3_BURPL</name>
<dbReference type="KEGG" id="bgp:BGL_2c11510"/>
<sequence length="119" mass="13611">MRYRVGTRYHRMPMLPGFVLIALSIWLAGNVGTFSHAWRHARQRDGWTMVSTGQARLVVQADARERRDRDAREPAARVARRRGARRRARAAVECRFSISSAPPRPVRARGASPKRDDPH</sequence>
<organism evidence="2 3">
    <name type="scientific">Burkholderia plantarii</name>
    <dbReference type="NCBI Taxonomy" id="41899"/>
    <lineage>
        <taxon>Bacteria</taxon>
        <taxon>Pseudomonadati</taxon>
        <taxon>Pseudomonadota</taxon>
        <taxon>Betaproteobacteria</taxon>
        <taxon>Burkholderiales</taxon>
        <taxon>Burkholderiaceae</taxon>
        <taxon>Burkholderia</taxon>
    </lineage>
</organism>
<evidence type="ECO:0000256" key="1">
    <source>
        <dbReference type="SAM" id="MobiDB-lite"/>
    </source>
</evidence>
<feature type="compositionally biased region" description="Basic and acidic residues" evidence="1">
    <location>
        <begin position="62"/>
        <end position="75"/>
    </location>
</feature>
<keyword evidence="3" id="KW-1185">Reference proteome</keyword>
<reference evidence="2 3" key="2">
    <citation type="journal article" date="2016" name="Appl. Microbiol. Biotechnol.">
        <title>Mutations improving production and secretion of extracellular lipase by Burkholderia glumae PG1.</title>
        <authorList>
            <person name="Knapp A."/>
            <person name="Voget S."/>
            <person name="Gao R."/>
            <person name="Zaburannyi N."/>
            <person name="Krysciak D."/>
            <person name="Breuer M."/>
            <person name="Hauer B."/>
            <person name="Streit W.R."/>
            <person name="Muller R."/>
            <person name="Daniel R."/>
            <person name="Jaeger K.E."/>
        </authorList>
    </citation>
    <scope>NUCLEOTIDE SEQUENCE [LARGE SCALE GENOMIC DNA]</scope>
    <source>
        <strain evidence="2 3">PG1</strain>
    </source>
</reference>
<proteinExistence type="predicted"/>
<dbReference type="HOGENOM" id="CLU_2056942_0_0_4"/>
<dbReference type="Proteomes" id="UP000031838">
    <property type="component" value="Chromosome 2"/>
</dbReference>
<gene>
    <name evidence="2" type="ORF">BGL_2c11510</name>
</gene>
<accession>A0A0B6S4A3</accession>
<dbReference type="AlphaFoldDB" id="A0A0B6S4A3"/>
<feature type="region of interest" description="Disordered" evidence="1">
    <location>
        <begin position="62"/>
        <end position="85"/>
    </location>
</feature>
<dbReference type="Pfam" id="PF05675">
    <property type="entry name" value="DUF817"/>
    <property type="match status" value="1"/>
</dbReference>
<dbReference type="InterPro" id="IPR008535">
    <property type="entry name" value="DUF817"/>
</dbReference>
<evidence type="ECO:0000313" key="3">
    <source>
        <dbReference type="Proteomes" id="UP000031838"/>
    </source>
</evidence>
<evidence type="ECO:0000313" key="2">
    <source>
        <dbReference type="EMBL" id="AJK49229.1"/>
    </source>
</evidence>
<protein>
    <submittedName>
        <fullName evidence="2">Putative membrane protein</fullName>
    </submittedName>
</protein>
<dbReference type="EMBL" id="CP002581">
    <property type="protein sequence ID" value="AJK49229.1"/>
    <property type="molecule type" value="Genomic_DNA"/>
</dbReference>